<dbReference type="AlphaFoldDB" id="N6X556"/>
<feature type="region of interest" description="Disordered" evidence="1">
    <location>
        <begin position="141"/>
        <end position="164"/>
    </location>
</feature>
<evidence type="ECO:0000313" key="4">
    <source>
        <dbReference type="Proteomes" id="UP000013015"/>
    </source>
</evidence>
<dbReference type="HOGENOM" id="CLU_060892_0_0_11"/>
<dbReference type="InterPro" id="IPR011335">
    <property type="entry name" value="Restrct_endonuc-II-like"/>
</dbReference>
<dbReference type="STRING" id="888050.HMPREF9004_0531"/>
<protein>
    <recommendedName>
        <fullName evidence="2">DUF559 domain-containing protein</fullName>
    </recommendedName>
</protein>
<evidence type="ECO:0000256" key="1">
    <source>
        <dbReference type="SAM" id="MobiDB-lite"/>
    </source>
</evidence>
<dbReference type="SUPFAM" id="SSF52980">
    <property type="entry name" value="Restriction endonuclease-like"/>
    <property type="match status" value="1"/>
</dbReference>
<dbReference type="OrthoDB" id="3258696at2"/>
<dbReference type="RefSeq" id="WP_005962260.1">
    <property type="nucleotide sequence ID" value="NZ_CP040505.1"/>
</dbReference>
<proteinExistence type="predicted"/>
<dbReference type="PATRIC" id="fig|888050.3.peg.512"/>
<evidence type="ECO:0000313" key="3">
    <source>
        <dbReference type="EMBL" id="ENO18861.1"/>
    </source>
</evidence>
<organism evidence="3 4">
    <name type="scientific">Schaalia cardiffensis F0333</name>
    <dbReference type="NCBI Taxonomy" id="888050"/>
    <lineage>
        <taxon>Bacteria</taxon>
        <taxon>Bacillati</taxon>
        <taxon>Actinomycetota</taxon>
        <taxon>Actinomycetes</taxon>
        <taxon>Actinomycetales</taxon>
        <taxon>Actinomycetaceae</taxon>
        <taxon>Schaalia</taxon>
    </lineage>
</organism>
<dbReference type="EMBL" id="AQHZ01000007">
    <property type="protein sequence ID" value="ENO18861.1"/>
    <property type="molecule type" value="Genomic_DNA"/>
</dbReference>
<feature type="compositionally biased region" description="Low complexity" evidence="1">
    <location>
        <begin position="149"/>
        <end position="163"/>
    </location>
</feature>
<keyword evidence="4" id="KW-1185">Reference proteome</keyword>
<name>N6X556_9ACTO</name>
<dbReference type="Pfam" id="PF04480">
    <property type="entry name" value="DUF559"/>
    <property type="match status" value="1"/>
</dbReference>
<comment type="caution">
    <text evidence="3">The sequence shown here is derived from an EMBL/GenBank/DDBJ whole genome shotgun (WGS) entry which is preliminary data.</text>
</comment>
<evidence type="ECO:0000259" key="2">
    <source>
        <dbReference type="Pfam" id="PF04480"/>
    </source>
</evidence>
<dbReference type="InterPro" id="IPR007569">
    <property type="entry name" value="DUF559"/>
</dbReference>
<dbReference type="Proteomes" id="UP000013015">
    <property type="component" value="Unassembled WGS sequence"/>
</dbReference>
<dbReference type="eggNOG" id="COG5340">
    <property type="taxonomic scope" value="Bacteria"/>
</dbReference>
<sequence>MNTEFVNQVHKALIITTRKRRMPLGERDTVKIHRGVHLPSTFLHDLKTPWEQRRAISIARTLAVLHRRQHAQPVARSAALLCGYDIFDTNPSIHIHIPQVECKSTTDSALPAVTLDGVPILGEARCHVHLHEATLSAQDTEFSSRVLTPSPSSSALSPDRASPQALSPSAEEVIGLVIQWTLIDPGEEAFVFTCQALRMLTPSSTRRLSGWEQQEASIRRHLLRKLFTLPSGTRNLRRAEWIIRHASAGCESIGEARLLWILQSRGLAGIVPQFEVEDSFVHYFIDLAIPHLKIALEFDGRLKYGKDSEEQLNVLREQIQRQKQLEVRGWYVIRFSWADLFKPESIIQQIEEAACHFRGKLKYSAKYPVRGGVS</sequence>
<accession>N6X556</accession>
<gene>
    <name evidence="3" type="ORF">HMPREF9004_0531</name>
</gene>
<dbReference type="Gene3D" id="3.40.960.10">
    <property type="entry name" value="VSR Endonuclease"/>
    <property type="match status" value="1"/>
</dbReference>
<feature type="domain" description="DUF559" evidence="2">
    <location>
        <begin position="255"/>
        <end position="352"/>
    </location>
</feature>
<reference evidence="3 4" key="1">
    <citation type="submission" date="2013-03" db="EMBL/GenBank/DDBJ databases">
        <title>Reference genome for the Human Microbiome Project.</title>
        <authorList>
            <person name="Aqrawi P."/>
            <person name="Ayvaz T."/>
            <person name="Bess C."/>
            <person name="Blankenburg K."/>
            <person name="Coyle M."/>
            <person name="Deng J."/>
            <person name="Forbes L."/>
            <person name="Fowler G."/>
            <person name="Francisco L."/>
            <person name="Fu Q."/>
            <person name="Gibbs R."/>
            <person name="Gross S."/>
            <person name="Gubbala S."/>
            <person name="Hale W."/>
            <person name="Hemphill L."/>
            <person name="Highlander S."/>
            <person name="Hirani K."/>
            <person name="Jackson L."/>
            <person name="Jakkamsetti A."/>
            <person name="Javaid M."/>
            <person name="Jayaseelan J.C."/>
            <person name="Jiang H."/>
            <person name="Joshi V."/>
            <person name="Korchina V."/>
            <person name="Kovar C."/>
            <person name="Lara F."/>
            <person name="Lee S."/>
            <person name="Liu Y."/>
            <person name="Mata R."/>
            <person name="Mathew T."/>
            <person name="Munidasa M."/>
            <person name="Muzny D."/>
            <person name="Nazareth L."/>
            <person name="Ngo R."/>
            <person name="Nguyen L."/>
            <person name="Nguyen N."/>
            <person name="Okwuonu G."/>
            <person name="Ongeri F."/>
            <person name="Palculict T."/>
            <person name="Patil S."/>
            <person name="Petrosino J."/>
            <person name="Pham C."/>
            <person name="Pham P."/>
            <person name="Pu L.-L."/>
            <person name="Qin X."/>
            <person name="Qu J."/>
            <person name="Reid J."/>
            <person name="Ross M."/>
            <person name="Ruth R."/>
            <person name="Saada N."/>
            <person name="San Lucas F."/>
            <person name="Santibanez J."/>
            <person name="Shang Y."/>
            <person name="Simmons D."/>
            <person name="Song X.-Z."/>
            <person name="Tang L.-Y."/>
            <person name="Thornton R."/>
            <person name="Warren J."/>
            <person name="Weissenberger G."/>
            <person name="Wilczek-Boney K."/>
            <person name="Worley K."/>
            <person name="Youmans B."/>
            <person name="Zhang J."/>
            <person name="Zhang L."/>
            <person name="Zhao Z."/>
            <person name="Zhou C."/>
            <person name="Zhu D."/>
            <person name="Zhu Y."/>
        </authorList>
    </citation>
    <scope>NUCLEOTIDE SEQUENCE [LARGE SCALE GENOMIC DNA]</scope>
    <source>
        <strain evidence="3 4">F0333</strain>
    </source>
</reference>